<dbReference type="OrthoDB" id="8859188at2"/>
<dbReference type="PROSITE" id="PS50928">
    <property type="entry name" value="ABC_TM1"/>
    <property type="match status" value="1"/>
</dbReference>
<dbReference type="RefSeq" id="WP_062611708.1">
    <property type="nucleotide sequence ID" value="NZ_FCOX02000085.1"/>
</dbReference>
<organism evidence="9 10">
    <name type="scientific">Caballeronia calidae</name>
    <dbReference type="NCBI Taxonomy" id="1777139"/>
    <lineage>
        <taxon>Bacteria</taxon>
        <taxon>Pseudomonadati</taxon>
        <taxon>Pseudomonadota</taxon>
        <taxon>Betaproteobacteria</taxon>
        <taxon>Burkholderiales</taxon>
        <taxon>Burkholderiaceae</taxon>
        <taxon>Caballeronia</taxon>
    </lineage>
</organism>
<evidence type="ECO:0000256" key="2">
    <source>
        <dbReference type="ARBA" id="ARBA00022448"/>
    </source>
</evidence>
<keyword evidence="5 7" id="KW-1133">Transmembrane helix</keyword>
<keyword evidence="4 7" id="KW-0812">Transmembrane</keyword>
<evidence type="ECO:0000313" key="9">
    <source>
        <dbReference type="EMBL" id="SAL05588.1"/>
    </source>
</evidence>
<dbReference type="Proteomes" id="UP000071859">
    <property type="component" value="Unassembled WGS sequence"/>
</dbReference>
<feature type="transmembrane region" description="Helical" evidence="7">
    <location>
        <begin position="236"/>
        <end position="257"/>
    </location>
</feature>
<dbReference type="GO" id="GO:0005886">
    <property type="term" value="C:plasma membrane"/>
    <property type="evidence" value="ECO:0007669"/>
    <property type="project" value="UniProtKB-SubCell"/>
</dbReference>
<comment type="similarity">
    <text evidence="7">Belongs to the binding-protein-dependent transport system permease family.</text>
</comment>
<dbReference type="InterPro" id="IPR035906">
    <property type="entry name" value="MetI-like_sf"/>
</dbReference>
<keyword evidence="2 7" id="KW-0813">Transport</keyword>
<evidence type="ECO:0000256" key="7">
    <source>
        <dbReference type="RuleBase" id="RU363032"/>
    </source>
</evidence>
<feature type="transmembrane region" description="Helical" evidence="7">
    <location>
        <begin position="140"/>
        <end position="159"/>
    </location>
</feature>
<reference evidence="9" key="1">
    <citation type="submission" date="2016-01" db="EMBL/GenBank/DDBJ databases">
        <authorList>
            <person name="Peeters C."/>
        </authorList>
    </citation>
    <scope>NUCLEOTIDE SEQUENCE</scope>
    <source>
        <strain evidence="9">LMG 29321</strain>
    </source>
</reference>
<dbReference type="Pfam" id="PF00528">
    <property type="entry name" value="BPD_transp_1"/>
    <property type="match status" value="1"/>
</dbReference>
<evidence type="ECO:0000256" key="4">
    <source>
        <dbReference type="ARBA" id="ARBA00022692"/>
    </source>
</evidence>
<gene>
    <name evidence="9" type="ORF">AWB78_07585</name>
</gene>
<keyword evidence="6 7" id="KW-0472">Membrane</keyword>
<proteinExistence type="inferred from homology"/>
<evidence type="ECO:0000313" key="10">
    <source>
        <dbReference type="Proteomes" id="UP000071859"/>
    </source>
</evidence>
<keyword evidence="3" id="KW-1003">Cell membrane</keyword>
<feature type="transmembrane region" description="Helical" evidence="7">
    <location>
        <begin position="203"/>
        <end position="224"/>
    </location>
</feature>
<dbReference type="CDD" id="cd06261">
    <property type="entry name" value="TM_PBP2"/>
    <property type="match status" value="1"/>
</dbReference>
<dbReference type="InterPro" id="IPR000515">
    <property type="entry name" value="MetI-like"/>
</dbReference>
<feature type="transmembrane region" description="Helical" evidence="7">
    <location>
        <begin position="114"/>
        <end position="134"/>
    </location>
</feature>
<dbReference type="AlphaFoldDB" id="A0A158EFF7"/>
<evidence type="ECO:0000256" key="6">
    <source>
        <dbReference type="ARBA" id="ARBA00023136"/>
    </source>
</evidence>
<feature type="domain" description="ABC transmembrane type-1" evidence="8">
    <location>
        <begin position="74"/>
        <end position="254"/>
    </location>
</feature>
<comment type="caution">
    <text evidence="9">The sequence shown here is derived from an EMBL/GenBank/DDBJ whole genome shotgun (WGS) entry which is preliminary data.</text>
</comment>
<sequence>MSTITAKRTERKVPKFRFFRNTDHIIQISLAIVILLAWEGIARALHTEYYTSTPSQVALELKRWALSGQLATDLQLTLTEAGIGFLIGSAVGGVTGFILGWVRRAGDILEPFILSLYTMPKIALAPLFVLWFGIGAFNKIMFAALLVFFMVFFTTYQGTRQVDRDLAENARLLGAQRWDVWTKIAIPYAAVWVFTGIRIGLPYALIGAIVGEFVAAQAGVGFFIKQQSDYFNTAAVFAGLIVLMAISLALLVILRFIERWALGWQDAKGVIQSNDASA</sequence>
<feature type="transmembrane region" description="Helical" evidence="7">
    <location>
        <begin position="83"/>
        <end position="102"/>
    </location>
</feature>
<evidence type="ECO:0000256" key="3">
    <source>
        <dbReference type="ARBA" id="ARBA00022475"/>
    </source>
</evidence>
<dbReference type="PANTHER" id="PTHR30151">
    <property type="entry name" value="ALKANE SULFONATE ABC TRANSPORTER-RELATED, MEMBRANE SUBUNIT"/>
    <property type="match status" value="1"/>
</dbReference>
<dbReference type="SUPFAM" id="SSF161098">
    <property type="entry name" value="MetI-like"/>
    <property type="match status" value="1"/>
</dbReference>
<dbReference type="PANTHER" id="PTHR30151:SF20">
    <property type="entry name" value="ABC TRANSPORTER PERMEASE PROTEIN HI_0355-RELATED"/>
    <property type="match status" value="1"/>
</dbReference>
<comment type="subcellular location">
    <subcellularLocation>
        <location evidence="1 7">Cell membrane</location>
        <topology evidence="1 7">Multi-pass membrane protein</topology>
    </subcellularLocation>
</comment>
<name>A0A158EFF7_9BURK</name>
<evidence type="ECO:0000256" key="1">
    <source>
        <dbReference type="ARBA" id="ARBA00004651"/>
    </source>
</evidence>
<keyword evidence="10" id="KW-1185">Reference proteome</keyword>
<accession>A0A158EFF7</accession>
<protein>
    <submittedName>
        <fullName evidence="9">Binding-protein-dependent transport system inner membrane protein</fullName>
    </submittedName>
</protein>
<feature type="transmembrane region" description="Helical" evidence="7">
    <location>
        <begin position="180"/>
        <end position="197"/>
    </location>
</feature>
<dbReference type="EMBL" id="FCOX02000085">
    <property type="protein sequence ID" value="SAL05588.1"/>
    <property type="molecule type" value="Genomic_DNA"/>
</dbReference>
<dbReference type="GO" id="GO:0055085">
    <property type="term" value="P:transmembrane transport"/>
    <property type="evidence" value="ECO:0007669"/>
    <property type="project" value="InterPro"/>
</dbReference>
<evidence type="ECO:0000256" key="5">
    <source>
        <dbReference type="ARBA" id="ARBA00022989"/>
    </source>
</evidence>
<evidence type="ECO:0000259" key="8">
    <source>
        <dbReference type="PROSITE" id="PS50928"/>
    </source>
</evidence>
<dbReference type="Gene3D" id="1.10.3720.10">
    <property type="entry name" value="MetI-like"/>
    <property type="match status" value="1"/>
</dbReference>
<feature type="transmembrane region" description="Helical" evidence="7">
    <location>
        <begin position="21"/>
        <end position="41"/>
    </location>
</feature>